<evidence type="ECO:0000313" key="2">
    <source>
        <dbReference type="Proteomes" id="UP001237448"/>
    </source>
</evidence>
<gene>
    <name evidence="1" type="ORF">J3R73_000194</name>
</gene>
<sequence length="97" mass="10869">MIVSIYPLTHAKAVRLMTEMDRDLKSHVKAFLVELDLLIKSGENDALIPIAERLLSEIRDMMTSPITTETGIAARTNVWEICCDIAHMQQDPISCGK</sequence>
<keyword evidence="2" id="KW-1185">Reference proteome</keyword>
<name>A0ABU0F706_9HYPH</name>
<organism evidence="1 2">
    <name type="scientific">Labrys monachus</name>
    <dbReference type="NCBI Taxonomy" id="217067"/>
    <lineage>
        <taxon>Bacteria</taxon>
        <taxon>Pseudomonadati</taxon>
        <taxon>Pseudomonadota</taxon>
        <taxon>Alphaproteobacteria</taxon>
        <taxon>Hyphomicrobiales</taxon>
        <taxon>Xanthobacteraceae</taxon>
        <taxon>Labrys</taxon>
    </lineage>
</organism>
<reference evidence="1 2" key="1">
    <citation type="submission" date="2023-07" db="EMBL/GenBank/DDBJ databases">
        <title>Genomic Encyclopedia of Type Strains, Phase IV (KMG-IV): sequencing the most valuable type-strain genomes for metagenomic binning, comparative biology and taxonomic classification.</title>
        <authorList>
            <person name="Goeker M."/>
        </authorList>
    </citation>
    <scope>NUCLEOTIDE SEQUENCE [LARGE SCALE GENOMIC DNA]</scope>
    <source>
        <strain evidence="1 2">DSM 5896</strain>
    </source>
</reference>
<dbReference type="Proteomes" id="UP001237448">
    <property type="component" value="Unassembled WGS sequence"/>
</dbReference>
<dbReference type="EMBL" id="JAUSVK010000001">
    <property type="protein sequence ID" value="MDQ0390402.1"/>
    <property type="molecule type" value="Genomic_DNA"/>
</dbReference>
<evidence type="ECO:0000313" key="1">
    <source>
        <dbReference type="EMBL" id="MDQ0390402.1"/>
    </source>
</evidence>
<accession>A0ABU0F706</accession>
<dbReference type="RefSeq" id="WP_307421593.1">
    <property type="nucleotide sequence ID" value="NZ_JAUSVK010000001.1"/>
</dbReference>
<comment type="caution">
    <text evidence="1">The sequence shown here is derived from an EMBL/GenBank/DDBJ whole genome shotgun (WGS) entry which is preliminary data.</text>
</comment>
<proteinExistence type="predicted"/>
<protein>
    <submittedName>
        <fullName evidence="1">Alpha-galactosidase</fullName>
    </submittedName>
</protein>